<evidence type="ECO:0000256" key="1">
    <source>
        <dbReference type="ARBA" id="ARBA00022478"/>
    </source>
</evidence>
<evidence type="ECO:0000313" key="11">
    <source>
        <dbReference type="EMBL" id="PIM95181.1"/>
    </source>
</evidence>
<evidence type="ECO:0000256" key="7">
    <source>
        <dbReference type="RuleBase" id="RU363031"/>
    </source>
</evidence>
<keyword evidence="4 7" id="KW-0804">Transcription</keyword>
<keyword evidence="3 7" id="KW-0548">Nucleotidyltransferase</keyword>
<accession>A0ABX4MFD2</accession>
<keyword evidence="1 7" id="KW-0240">DNA-directed RNA polymerase</keyword>
<dbReference type="Gene3D" id="2.40.270.10">
    <property type="entry name" value="DNA-directed RNA polymerase, subunit 2, domain 6"/>
    <property type="match status" value="2"/>
</dbReference>
<dbReference type="InterPro" id="IPR007641">
    <property type="entry name" value="RNA_pol_Rpb2_7"/>
</dbReference>
<keyword evidence="13" id="KW-1185">Reference proteome</keyword>
<comment type="function">
    <text evidence="7">DNA-dependent RNA polymerase catalyzes the transcription of DNA into RNA using the four ribonucleoside triphosphates as substrates.</text>
</comment>
<evidence type="ECO:0000313" key="13">
    <source>
        <dbReference type="Proteomes" id="UP000228684"/>
    </source>
</evidence>
<evidence type="ECO:0000259" key="8">
    <source>
        <dbReference type="Pfam" id="PF00562"/>
    </source>
</evidence>
<dbReference type="Gene3D" id="2.40.50.100">
    <property type="match status" value="1"/>
</dbReference>
<feature type="domain" description="RNA polymerase Rpb2" evidence="9">
    <location>
        <begin position="1174"/>
        <end position="1247"/>
    </location>
</feature>
<dbReference type="Pfam" id="PF04560">
    <property type="entry name" value="RNA_pol_Rpb2_7"/>
    <property type="match status" value="1"/>
</dbReference>
<dbReference type="InterPro" id="IPR007645">
    <property type="entry name" value="RNA_pol_Rpb2_3"/>
</dbReference>
<comment type="caution">
    <text evidence="11">The sequence shown here is derived from an EMBL/GenBank/DDBJ whole genome shotgun (WGS) entry which is preliminary data.</text>
</comment>
<dbReference type="InterPro" id="IPR037033">
    <property type="entry name" value="DNA-dir_RNAP_su2_hyb_sf"/>
</dbReference>
<evidence type="ECO:0000256" key="6">
    <source>
        <dbReference type="RuleBase" id="RU000434"/>
    </source>
</evidence>
<evidence type="ECO:0000259" key="10">
    <source>
        <dbReference type="Pfam" id="PF04565"/>
    </source>
</evidence>
<dbReference type="Gene3D" id="2.30.150.10">
    <property type="entry name" value="DNA-directed RNA polymerase, beta subunit, external 1 domain"/>
    <property type="match status" value="1"/>
</dbReference>
<dbReference type="InterPro" id="IPR014724">
    <property type="entry name" value="RNA_pol_RPB2_OB-fold"/>
</dbReference>
<dbReference type="Proteomes" id="UP000228684">
    <property type="component" value="Unassembled WGS sequence"/>
</dbReference>
<dbReference type="EC" id="2.7.7.6" evidence="7"/>
<dbReference type="InterPro" id="IPR042107">
    <property type="entry name" value="DNA-dir_RNA_pol_bsu_ext_1_sf"/>
</dbReference>
<evidence type="ECO:0000256" key="2">
    <source>
        <dbReference type="ARBA" id="ARBA00022679"/>
    </source>
</evidence>
<comment type="catalytic activity">
    <reaction evidence="5 7">
        <text>RNA(n) + a ribonucleoside 5'-triphosphate = RNA(n+1) + diphosphate</text>
        <dbReference type="Rhea" id="RHEA:21248"/>
        <dbReference type="Rhea" id="RHEA-COMP:14527"/>
        <dbReference type="Rhea" id="RHEA-COMP:17342"/>
        <dbReference type="ChEBI" id="CHEBI:33019"/>
        <dbReference type="ChEBI" id="CHEBI:61557"/>
        <dbReference type="ChEBI" id="CHEBI:140395"/>
        <dbReference type="EC" id="2.7.7.6"/>
    </reaction>
</comment>
<dbReference type="GO" id="GO:0000428">
    <property type="term" value="C:DNA-directed RNA polymerase complex"/>
    <property type="evidence" value="ECO:0007669"/>
    <property type="project" value="UniProtKB-KW"/>
</dbReference>
<dbReference type="Pfam" id="PF04565">
    <property type="entry name" value="RNA_pol_Rpb2_3"/>
    <property type="match status" value="1"/>
</dbReference>
<dbReference type="Gene3D" id="3.90.1100.10">
    <property type="match status" value="1"/>
</dbReference>
<evidence type="ECO:0000256" key="4">
    <source>
        <dbReference type="ARBA" id="ARBA00023163"/>
    </source>
</evidence>
<evidence type="ECO:0000256" key="5">
    <source>
        <dbReference type="ARBA" id="ARBA00048552"/>
    </source>
</evidence>
<dbReference type="EMBL" id="NXGM01000088">
    <property type="protein sequence ID" value="PIM95181.1"/>
    <property type="molecule type" value="Genomic_DNA"/>
</dbReference>
<dbReference type="InterPro" id="IPR007121">
    <property type="entry name" value="RNA_pol_bsu_CS"/>
</dbReference>
<dbReference type="EMBL" id="NXGM01000012">
    <property type="protein sequence ID" value="PIM95572.1"/>
    <property type="molecule type" value="Genomic_DNA"/>
</dbReference>
<protein>
    <recommendedName>
        <fullName evidence="7">DNA-directed RNA polymerase subunit beta</fullName>
        <ecNumber evidence="7">2.7.7.6</ecNumber>
    </recommendedName>
</protein>
<dbReference type="SUPFAM" id="SSF64484">
    <property type="entry name" value="beta and beta-prime subunits of DNA dependent RNA-polymerase"/>
    <property type="match status" value="1"/>
</dbReference>
<evidence type="ECO:0000259" key="9">
    <source>
        <dbReference type="Pfam" id="PF04560"/>
    </source>
</evidence>
<comment type="similarity">
    <text evidence="6">Belongs to the RNA polymerase beta chain family.</text>
</comment>
<dbReference type="Gene3D" id="2.40.50.150">
    <property type="match status" value="1"/>
</dbReference>
<organism evidence="11 13">
    <name type="scientific">Candidatus Hodgkinia cicadicola</name>
    <dbReference type="NCBI Taxonomy" id="573658"/>
    <lineage>
        <taxon>Bacteria</taxon>
        <taxon>Pseudomonadati</taxon>
        <taxon>Pseudomonadota</taxon>
        <taxon>Alphaproteobacteria</taxon>
        <taxon>Hyphomicrobiales</taxon>
        <taxon>Candidatus Hodgkinia</taxon>
    </lineage>
</organism>
<proteinExistence type="inferred from homology"/>
<dbReference type="Gene3D" id="3.90.1800.10">
    <property type="entry name" value="RNA polymerase alpha subunit dimerisation domain"/>
    <property type="match status" value="1"/>
</dbReference>
<reference evidence="11 13" key="1">
    <citation type="submission" date="2017-09" db="EMBL/GenBank/DDBJ databases">
        <authorList>
            <person name="Campbell M.A."/>
            <person name="Lukasik P."/>
            <person name="Simon C."/>
            <person name="McCutcheon J.P."/>
        </authorList>
    </citation>
    <scope>NUCLEOTIDE SEQUENCE [LARGE SCALE GENOMIC DNA]</scope>
    <source>
        <strain evidence="11 13">MAGNEO</strain>
    </source>
</reference>
<evidence type="ECO:0000313" key="12">
    <source>
        <dbReference type="EMBL" id="PIM95572.1"/>
    </source>
</evidence>
<dbReference type="PANTHER" id="PTHR20856">
    <property type="entry name" value="DNA-DIRECTED RNA POLYMERASE I SUBUNIT 2"/>
    <property type="match status" value="1"/>
</dbReference>
<dbReference type="Pfam" id="PF00562">
    <property type="entry name" value="RNA_pol_Rpb2_6"/>
    <property type="match status" value="1"/>
</dbReference>
<evidence type="ECO:0000256" key="3">
    <source>
        <dbReference type="ARBA" id="ARBA00022695"/>
    </source>
</evidence>
<gene>
    <name evidence="11" type="primary">rpoB</name>
    <name evidence="11" type="ORF">magneo_249</name>
    <name evidence="12" type="ORF">magneo_79</name>
</gene>
<name>A0ABX4MFD2_9HYPH</name>
<keyword evidence="2 7" id="KW-0808">Transferase</keyword>
<sequence>MNSNYSWVNKMRKRINLNYDNIRETNLNQYRFQRLMYTKLIWGSYNMFGIKISKLILSLQPLFPINNQEVNLELIGIKKRNSIELVDGFENSDRFDINLNLVLYFESDWFIQLHQHVEIQTTLIDLPRLLKDDTIVIEGIKKVLVFQLTTPSGLHIEVSEDQTNIDLSFSRMLDIKSNDLDIKISNGRCSADLLDTLLSLKTKQHHILNGLVKTRKFVYYKGLWRILTYKKVGKVSPRFGFRRSLRCPKDFLDIQQGKEVILTFGTNFNSGFVVSDVGRLIKLNLSTAISRYNMFNGIVELNMANFVKGLVNKSHINYNKITKDDIKDVNLTLAGRILLNALLCSSGDCGLDLLTKKDLIKIWCYIFNSRKKLNLTSSSIRVLKGIGDVIIDIIKKNILENLNTILFQLIKGNYTHNGLTIAYNKTQNEIRKLFCSSNQCQYLDQVNSLSVLSQKSRITCIKEGSMTTKMTEFSTRDVEQWHWAKICPIESPEGQNIGLILSLVSHAGVDINGYITTGYFKVYNKLITNDVVYLNSFDEKKYVIATPSNWDLDKHVLCISSNRSKMVEAKHVTLIIPSWSQMFSPAVCLIPFLEHNDPTRALMAANMLKQAIPLLFPQAPLVGTGEELTTMRASNQNIVSKSESIVYSVDSKKVIVYNPTTYYYRIYKLLKSIKTNQEMCFRLRAVVNPGQVLKSGSVIAECQSSCDEEMSLGVNLMAAFMCWKGLNYEDSVVLSDNVISKGLFNSLHVLDLEVKILETSNGKEWLTNKPIGVPENDRQHLQANGIARKGWVLKEGDILVGKLTPIKDNNLHNEINVNDKINNKGINLKRRKKLVKDTSFRVPMGINYAVVLETSRTNDRDIDRYQDEIYDEYSYRKFVMTKTYVRRCYMLLNHLVLSLEKNLEQFSYVSSEANIRNGLMLLKRNYINTLKRLDLVLFNNFNNRLFNDVTIKDPKVLEIINIRLLIKKSIKVGDKVCGRHGNKGVISKIVPKVDMPFMADGTPIDIIFNPLGVPSRMNVGQLLEANFGLISYKLGLEFKRLLDLYYWSKNEDCFKLITLKLRELYPNIKNYTKEAILLLVSELSKGVKLSCSNFNFDVDKNIKHWTERLGLQGWDGQVQLYDGETGLPFERKTTVGIVYVLKLNHLVDDKMWSRSTGPYSVITQQPLRGKMNKGGQRLGEMEIWALQSYGAAFVTNEALTAKCDDIKARKKLHNNLLAGFPILINYQSESMSVLLKELFAMGVDIKQVK</sequence>
<dbReference type="InterPro" id="IPR007120">
    <property type="entry name" value="DNA-dir_RNAP_su2_dom"/>
</dbReference>
<dbReference type="InterPro" id="IPR015712">
    <property type="entry name" value="DNA-dir_RNA_pol_su2"/>
</dbReference>
<feature type="domain" description="RNA polymerase Rpb2" evidence="10">
    <location>
        <begin position="441"/>
        <end position="508"/>
    </location>
</feature>
<comment type="subunit">
    <text evidence="7">The RNAP catalytic core consists of 2 alpha, 1 beta, 1 beta' and 1 omega subunit. When a sigma factor is associated with the core the holoenzyme is formed, which can initiate transcription.</text>
</comment>
<dbReference type="PROSITE" id="PS01166">
    <property type="entry name" value="RNA_POL_BETA"/>
    <property type="match status" value="1"/>
</dbReference>
<feature type="domain" description="DNA-directed RNA polymerase subunit 2 hybrid-binding" evidence="8">
    <location>
        <begin position="640"/>
        <end position="1171"/>
    </location>
</feature>
<dbReference type="GO" id="GO:0003899">
    <property type="term" value="F:DNA-directed RNA polymerase activity"/>
    <property type="evidence" value="ECO:0007669"/>
    <property type="project" value="UniProtKB-EC"/>
</dbReference>